<dbReference type="GO" id="GO:0003964">
    <property type="term" value="F:RNA-directed DNA polymerase activity"/>
    <property type="evidence" value="ECO:0007669"/>
    <property type="project" value="UniProtKB-KW"/>
</dbReference>
<organism evidence="1 2">
    <name type="scientific">Limosa lapponica baueri</name>
    <dbReference type="NCBI Taxonomy" id="1758121"/>
    <lineage>
        <taxon>Eukaryota</taxon>
        <taxon>Metazoa</taxon>
        <taxon>Chordata</taxon>
        <taxon>Craniata</taxon>
        <taxon>Vertebrata</taxon>
        <taxon>Euteleostomi</taxon>
        <taxon>Archelosauria</taxon>
        <taxon>Archosauria</taxon>
        <taxon>Dinosauria</taxon>
        <taxon>Saurischia</taxon>
        <taxon>Theropoda</taxon>
        <taxon>Coelurosauria</taxon>
        <taxon>Aves</taxon>
        <taxon>Neognathae</taxon>
        <taxon>Neoaves</taxon>
        <taxon>Charadriiformes</taxon>
        <taxon>Scolopacidae</taxon>
        <taxon>Limosa</taxon>
    </lineage>
</organism>
<keyword evidence="1" id="KW-0808">Transferase</keyword>
<accession>A0A2I0TR79</accession>
<keyword evidence="1" id="KW-0695">RNA-directed DNA polymerase</keyword>
<keyword evidence="2" id="KW-1185">Reference proteome</keyword>
<sequence>MFADDNKLSGVVNTLEGRDTIQRDLDKLEKWARVNVMKFNKAKCEVQHLETKCLGRVTVSKKLVCDDVPSARTWAAEEGFREQESLHLDTGLSETVQQQQDVSNIAEVVISG</sequence>
<protein>
    <submittedName>
        <fullName evidence="1">Rna-directed dna polymerase from mobile element jockey-like</fullName>
    </submittedName>
</protein>
<gene>
    <name evidence="1" type="ORF">llap_13402</name>
</gene>
<evidence type="ECO:0000313" key="1">
    <source>
        <dbReference type="EMBL" id="PKU36295.1"/>
    </source>
</evidence>
<dbReference type="Proteomes" id="UP000233556">
    <property type="component" value="Unassembled WGS sequence"/>
</dbReference>
<reference evidence="2" key="1">
    <citation type="submission" date="2017-11" db="EMBL/GenBank/DDBJ databases">
        <authorList>
            <person name="Lima N.C."/>
            <person name="Parody-Merino A.M."/>
            <person name="Battley P.F."/>
            <person name="Fidler A.E."/>
            <person name="Prosdocimi F."/>
        </authorList>
    </citation>
    <scope>NUCLEOTIDE SEQUENCE [LARGE SCALE GENOMIC DNA]</scope>
</reference>
<dbReference type="EMBL" id="KZ507738">
    <property type="protein sequence ID" value="PKU36295.1"/>
    <property type="molecule type" value="Genomic_DNA"/>
</dbReference>
<dbReference type="AlphaFoldDB" id="A0A2I0TR79"/>
<reference evidence="2" key="2">
    <citation type="submission" date="2017-12" db="EMBL/GenBank/DDBJ databases">
        <title>Genome sequence of the Bar-tailed Godwit (Limosa lapponica baueri).</title>
        <authorList>
            <person name="Lima N.C.B."/>
            <person name="Parody-Merino A.M."/>
            <person name="Battley P.F."/>
            <person name="Fidler A.E."/>
            <person name="Prosdocimi F."/>
        </authorList>
    </citation>
    <scope>NUCLEOTIDE SEQUENCE [LARGE SCALE GENOMIC DNA]</scope>
</reference>
<dbReference type="OrthoDB" id="416454at2759"/>
<evidence type="ECO:0000313" key="2">
    <source>
        <dbReference type="Proteomes" id="UP000233556"/>
    </source>
</evidence>
<keyword evidence="1" id="KW-0548">Nucleotidyltransferase</keyword>
<proteinExistence type="predicted"/>
<name>A0A2I0TR79_LIMLA</name>